<organism evidence="2 3">
    <name type="scientific">Dibothriocephalus latus</name>
    <name type="common">Fish tapeworm</name>
    <name type="synonym">Diphyllobothrium latum</name>
    <dbReference type="NCBI Taxonomy" id="60516"/>
    <lineage>
        <taxon>Eukaryota</taxon>
        <taxon>Metazoa</taxon>
        <taxon>Spiralia</taxon>
        <taxon>Lophotrochozoa</taxon>
        <taxon>Platyhelminthes</taxon>
        <taxon>Cestoda</taxon>
        <taxon>Eucestoda</taxon>
        <taxon>Diphyllobothriidea</taxon>
        <taxon>Diphyllobothriidae</taxon>
        <taxon>Dibothriocephalus</taxon>
    </lineage>
</organism>
<feature type="compositionally biased region" description="Basic and acidic residues" evidence="1">
    <location>
        <begin position="109"/>
        <end position="124"/>
    </location>
</feature>
<proteinExistence type="predicted"/>
<dbReference type="AlphaFoldDB" id="A0A3P7P285"/>
<dbReference type="Proteomes" id="UP000281553">
    <property type="component" value="Unassembled WGS sequence"/>
</dbReference>
<accession>A0A3P7P285</accession>
<keyword evidence="3" id="KW-1185">Reference proteome</keyword>
<protein>
    <submittedName>
        <fullName evidence="2">Uncharacterized protein</fullName>
    </submittedName>
</protein>
<reference evidence="2 3" key="1">
    <citation type="submission" date="2018-11" db="EMBL/GenBank/DDBJ databases">
        <authorList>
            <consortium name="Pathogen Informatics"/>
        </authorList>
    </citation>
    <scope>NUCLEOTIDE SEQUENCE [LARGE SCALE GENOMIC DNA]</scope>
</reference>
<sequence>MRATRSFKVKVDQKPEGITDERAIVGYFPAFDRTVPAFFNFMKLSFLLSECSLHAIPSGVCPGILRFVDVCINGKKIYATNGAIGRAKEGTQGQPPAAASEEGGNAQKAQERRDTSRGGAREGENNSNSLQQSIGTIDRCACIRHDYNTRLAVRDTQHQQENRHYALLMKARIFSKSAPQQLRRQRT</sequence>
<evidence type="ECO:0000313" key="3">
    <source>
        <dbReference type="Proteomes" id="UP000281553"/>
    </source>
</evidence>
<evidence type="ECO:0000256" key="1">
    <source>
        <dbReference type="SAM" id="MobiDB-lite"/>
    </source>
</evidence>
<name>A0A3P7P285_DIBLA</name>
<evidence type="ECO:0000313" key="2">
    <source>
        <dbReference type="EMBL" id="VDN14799.1"/>
    </source>
</evidence>
<dbReference type="EMBL" id="UYRU01060423">
    <property type="protein sequence ID" value="VDN14799.1"/>
    <property type="molecule type" value="Genomic_DNA"/>
</dbReference>
<feature type="region of interest" description="Disordered" evidence="1">
    <location>
        <begin position="86"/>
        <end position="130"/>
    </location>
</feature>
<gene>
    <name evidence="2" type="ORF">DILT_LOCUS10630</name>
</gene>